<dbReference type="InterPro" id="IPR010627">
    <property type="entry name" value="Prepilin_pept_A24_N"/>
</dbReference>
<feature type="transmembrane region" description="Helical" evidence="7">
    <location>
        <begin position="201"/>
        <end position="227"/>
    </location>
</feature>
<feature type="transmembrane region" description="Helical" evidence="7">
    <location>
        <begin position="134"/>
        <end position="151"/>
    </location>
</feature>
<evidence type="ECO:0000313" key="10">
    <source>
        <dbReference type="EMBL" id="OGD78778.1"/>
    </source>
</evidence>
<evidence type="ECO:0000313" key="11">
    <source>
        <dbReference type="Proteomes" id="UP000176682"/>
    </source>
</evidence>
<evidence type="ECO:0000256" key="7">
    <source>
        <dbReference type="SAM" id="Phobius"/>
    </source>
</evidence>
<reference evidence="10 11" key="1">
    <citation type="journal article" date="2016" name="Nat. Commun.">
        <title>Thousands of microbial genomes shed light on interconnected biogeochemical processes in an aquifer system.</title>
        <authorList>
            <person name="Anantharaman K."/>
            <person name="Brown C.T."/>
            <person name="Hug L.A."/>
            <person name="Sharon I."/>
            <person name="Castelle C.J."/>
            <person name="Probst A.J."/>
            <person name="Thomas B.C."/>
            <person name="Singh A."/>
            <person name="Wilkins M.J."/>
            <person name="Karaoz U."/>
            <person name="Brodie E.L."/>
            <person name="Williams K.H."/>
            <person name="Hubbard S.S."/>
            <person name="Banfield J.F."/>
        </authorList>
    </citation>
    <scope>NUCLEOTIDE SEQUENCE [LARGE SCALE GENOMIC DNA]</scope>
</reference>
<evidence type="ECO:0000256" key="2">
    <source>
        <dbReference type="ARBA" id="ARBA00005801"/>
    </source>
</evidence>
<evidence type="ECO:0000256" key="4">
    <source>
        <dbReference type="ARBA" id="ARBA00022692"/>
    </source>
</evidence>
<sequence>MGLVLLAFLFGAAIGSFLNVIIYRTMTGESPWKGRSKCDHCQKQLSWYHNIPLLSYIVLRGKCAFCGGKISLQYPVVEFLTGSLFVWWWMLGRSFFLLAGQPWFVVQPLFWLVIGISLLLVFMFDLYYGVIPDWLNLSLFVAGLAYRLALVSSGNMRVADFNSSVIAGVVLTGFFAGLYLMTKRKGFGLGDVKLAPGLALLLGAVETLVAAFMAFVIGAAVAVVMLVMKRVRFGQTLPFGPFLVLGTVFSLIWGDLLWHWYWSMLGL</sequence>
<feature type="transmembrane region" description="Helical" evidence="7">
    <location>
        <begin position="163"/>
        <end position="181"/>
    </location>
</feature>
<accession>A0A1F5FGI0</accession>
<feature type="domain" description="Prepilin peptidase A24 N-terminal" evidence="9">
    <location>
        <begin position="9"/>
        <end position="89"/>
    </location>
</feature>
<evidence type="ECO:0000256" key="5">
    <source>
        <dbReference type="ARBA" id="ARBA00022989"/>
    </source>
</evidence>
<evidence type="ECO:0000256" key="6">
    <source>
        <dbReference type="ARBA" id="ARBA00023136"/>
    </source>
</evidence>
<dbReference type="Pfam" id="PF01478">
    <property type="entry name" value="Peptidase_A24"/>
    <property type="match status" value="1"/>
</dbReference>
<keyword evidence="5 7" id="KW-1133">Transmembrane helix</keyword>
<dbReference type="PANTHER" id="PTHR30487">
    <property type="entry name" value="TYPE 4 PREPILIN-LIKE PROTEINS LEADER PEPTIDE-PROCESSING ENZYME"/>
    <property type="match status" value="1"/>
</dbReference>
<dbReference type="Proteomes" id="UP000176682">
    <property type="component" value="Unassembled WGS sequence"/>
</dbReference>
<dbReference type="PANTHER" id="PTHR30487:SF0">
    <property type="entry name" value="PREPILIN LEADER PEPTIDASE_N-METHYLTRANSFERASE-RELATED"/>
    <property type="match status" value="1"/>
</dbReference>
<gene>
    <name evidence="10" type="ORF">A2368_03575</name>
</gene>
<keyword evidence="4 7" id="KW-0812">Transmembrane</keyword>
<proteinExistence type="inferred from homology"/>
<dbReference type="EMBL" id="MFAM01000036">
    <property type="protein sequence ID" value="OGD78778.1"/>
    <property type="molecule type" value="Genomic_DNA"/>
</dbReference>
<evidence type="ECO:0000256" key="1">
    <source>
        <dbReference type="ARBA" id="ARBA00004651"/>
    </source>
</evidence>
<feature type="domain" description="Prepilin type IV endopeptidase peptidase" evidence="8">
    <location>
        <begin position="113"/>
        <end position="223"/>
    </location>
</feature>
<name>A0A1F5FGI0_9BACT</name>
<dbReference type="InterPro" id="IPR000045">
    <property type="entry name" value="Prepilin_IV_endopep_pep"/>
</dbReference>
<comment type="subcellular location">
    <subcellularLocation>
        <location evidence="1">Cell membrane</location>
        <topology evidence="1">Multi-pass membrane protein</topology>
    </subcellularLocation>
</comment>
<evidence type="ECO:0008006" key="12">
    <source>
        <dbReference type="Google" id="ProtNLM"/>
    </source>
</evidence>
<evidence type="ECO:0000259" key="9">
    <source>
        <dbReference type="Pfam" id="PF06750"/>
    </source>
</evidence>
<dbReference type="Gene3D" id="1.20.120.1220">
    <property type="match status" value="1"/>
</dbReference>
<organism evidence="10 11">
    <name type="scientific">Candidatus Collierbacteria bacterium RIFOXYB1_FULL_49_13</name>
    <dbReference type="NCBI Taxonomy" id="1817728"/>
    <lineage>
        <taxon>Bacteria</taxon>
        <taxon>Candidatus Collieribacteriota</taxon>
    </lineage>
</organism>
<dbReference type="GO" id="GO:0006465">
    <property type="term" value="P:signal peptide processing"/>
    <property type="evidence" value="ECO:0007669"/>
    <property type="project" value="TreeGrafter"/>
</dbReference>
<evidence type="ECO:0000256" key="3">
    <source>
        <dbReference type="ARBA" id="ARBA00022475"/>
    </source>
</evidence>
<comment type="caution">
    <text evidence="10">The sequence shown here is derived from an EMBL/GenBank/DDBJ whole genome shotgun (WGS) entry which is preliminary data.</text>
</comment>
<dbReference type="Pfam" id="PF06750">
    <property type="entry name" value="A24_N_bact"/>
    <property type="match status" value="1"/>
</dbReference>
<feature type="transmembrane region" description="Helical" evidence="7">
    <location>
        <begin position="79"/>
        <end position="97"/>
    </location>
</feature>
<keyword evidence="6 7" id="KW-0472">Membrane</keyword>
<dbReference type="InterPro" id="IPR050882">
    <property type="entry name" value="Prepilin_peptidase/N-MTase"/>
</dbReference>
<dbReference type="AlphaFoldDB" id="A0A1F5FGI0"/>
<dbReference type="GO" id="GO:0004190">
    <property type="term" value="F:aspartic-type endopeptidase activity"/>
    <property type="evidence" value="ECO:0007669"/>
    <property type="project" value="InterPro"/>
</dbReference>
<protein>
    <recommendedName>
        <fullName evidence="12">Prepilin peptidase</fullName>
    </recommendedName>
</protein>
<evidence type="ECO:0000259" key="8">
    <source>
        <dbReference type="Pfam" id="PF01478"/>
    </source>
</evidence>
<dbReference type="GO" id="GO:0005886">
    <property type="term" value="C:plasma membrane"/>
    <property type="evidence" value="ECO:0007669"/>
    <property type="project" value="UniProtKB-SubCell"/>
</dbReference>
<feature type="transmembrane region" description="Helical" evidence="7">
    <location>
        <begin position="239"/>
        <end position="261"/>
    </location>
</feature>
<feature type="transmembrane region" description="Helical" evidence="7">
    <location>
        <begin position="109"/>
        <end position="128"/>
    </location>
</feature>
<keyword evidence="3" id="KW-1003">Cell membrane</keyword>
<comment type="similarity">
    <text evidence="2">Belongs to the peptidase A24 family.</text>
</comment>